<dbReference type="InterPro" id="IPR003613">
    <property type="entry name" value="Ubox_domain"/>
</dbReference>
<name>A0A7S0KV55_MICPS</name>
<comment type="pathway">
    <text evidence="3">Protein modification; protein ubiquitination.</text>
</comment>
<accession>A0A7S0KV55</accession>
<comment type="similarity">
    <text evidence="4">Belongs to the ubiquitin conjugation factor E4 family.</text>
</comment>
<dbReference type="Gene3D" id="3.30.40.10">
    <property type="entry name" value="Zinc/RING finger domain, C3HC4 (zinc finger)"/>
    <property type="match status" value="1"/>
</dbReference>
<dbReference type="GO" id="GO:0000151">
    <property type="term" value="C:ubiquitin ligase complex"/>
    <property type="evidence" value="ECO:0007669"/>
    <property type="project" value="InterPro"/>
</dbReference>
<feature type="domain" description="U-box" evidence="9">
    <location>
        <begin position="363"/>
        <end position="438"/>
    </location>
</feature>
<dbReference type="PROSITE" id="PS51698">
    <property type="entry name" value="U_BOX"/>
    <property type="match status" value="1"/>
</dbReference>
<comment type="catalytic activity">
    <reaction evidence="1">
        <text>S-ubiquitinyl-[E2 ubiquitin-conjugating enzyme]-L-cysteine + [acceptor protein]-L-lysine = [E2 ubiquitin-conjugating enzyme]-L-cysteine + N(6)-ubiquitinyl-[acceptor protein]-L-lysine.</text>
        <dbReference type="EC" id="2.3.2.27"/>
    </reaction>
</comment>
<evidence type="ECO:0000256" key="6">
    <source>
        <dbReference type="ARBA" id="ARBA00022490"/>
    </source>
</evidence>
<evidence type="ECO:0000256" key="8">
    <source>
        <dbReference type="ARBA" id="ARBA00022786"/>
    </source>
</evidence>
<dbReference type="GO" id="GO:0005737">
    <property type="term" value="C:cytoplasm"/>
    <property type="evidence" value="ECO:0007669"/>
    <property type="project" value="UniProtKB-SubCell"/>
</dbReference>
<comment type="subcellular location">
    <subcellularLocation>
        <location evidence="2">Cytoplasm</location>
    </subcellularLocation>
</comment>
<evidence type="ECO:0000313" key="10">
    <source>
        <dbReference type="EMBL" id="CAD8593821.1"/>
    </source>
</evidence>
<dbReference type="FunFam" id="3.30.40.10:FF:000055">
    <property type="entry name" value="Ubiquitin conjugation factor e4 a"/>
    <property type="match status" value="1"/>
</dbReference>
<dbReference type="AlphaFoldDB" id="A0A7S0KV55"/>
<dbReference type="SUPFAM" id="SSF57850">
    <property type="entry name" value="RING/U-box"/>
    <property type="match status" value="1"/>
</dbReference>
<keyword evidence="7" id="KW-0808">Transferase</keyword>
<evidence type="ECO:0000256" key="7">
    <source>
        <dbReference type="ARBA" id="ARBA00022679"/>
    </source>
</evidence>
<dbReference type="GO" id="GO:0036503">
    <property type="term" value="P:ERAD pathway"/>
    <property type="evidence" value="ECO:0007669"/>
    <property type="project" value="InterPro"/>
</dbReference>
<evidence type="ECO:0000256" key="4">
    <source>
        <dbReference type="ARBA" id="ARBA00007434"/>
    </source>
</evidence>
<dbReference type="GO" id="GO:0005634">
    <property type="term" value="C:nucleus"/>
    <property type="evidence" value="ECO:0007669"/>
    <property type="project" value="TreeGrafter"/>
</dbReference>
<gene>
    <name evidence="10" type="ORF">MSP1404_LOCUS11225</name>
</gene>
<evidence type="ECO:0000256" key="1">
    <source>
        <dbReference type="ARBA" id="ARBA00000900"/>
    </source>
</evidence>
<dbReference type="EC" id="2.3.2.27" evidence="5"/>
<dbReference type="GO" id="GO:0000209">
    <property type="term" value="P:protein polyubiquitination"/>
    <property type="evidence" value="ECO:0007669"/>
    <property type="project" value="TreeGrafter"/>
</dbReference>
<protein>
    <recommendedName>
        <fullName evidence="5">RING-type E3 ubiquitin transferase</fullName>
        <ecNumber evidence="5">2.3.2.27</ecNumber>
    </recommendedName>
</protein>
<sequence length="448" mass="49794">MMLQSVSVLLQYKEYVAVFEANEEARREMVPSLLRSFDSRFWIPVSNILLRLCKGVGFGQYDNEAIKVLAAIKAIKRDGADRHRETGHVAVVANEDDGGEDDHAASPDAALAEAIANSVDSSSPLFQALIVETFKGDPKLLEKFLDRVFNTLNWTITEFGVALKEMLDMRQRAAAARNLQRKCTVMLELSVTLERVLEFLTLELPVAFLDSSASMRMKRLVEILLFVLGHACGAGSDAKLFEQALSMKLPVFVADKISRAPVLAPIAGIILNLEVAAAAWVEGRGDEFGVNEVSDTVADELAAGAGENNISQLEYICAFDWEEHFGAFTGREEAIAELRDVVRRVRDTREDIERRRKAEDEVDVPEDFVDPIMQSVMTDPVTLPGSGVVVDRETIRRHLLTGDGTDPFSRTPLDESMLRDATDLRKKIDEWRSGLHKNLDTTALEDID</sequence>
<dbReference type="InterPro" id="IPR013083">
    <property type="entry name" value="Znf_RING/FYVE/PHD"/>
</dbReference>
<dbReference type="PANTHER" id="PTHR13931">
    <property type="entry name" value="UBIQUITINATION FACTOR E4"/>
    <property type="match status" value="1"/>
</dbReference>
<dbReference type="EMBL" id="HBEV01014417">
    <property type="protein sequence ID" value="CAD8593821.1"/>
    <property type="molecule type" value="Transcribed_RNA"/>
</dbReference>
<dbReference type="Pfam" id="PF25576">
    <property type="entry name" value="TPR_RNF123"/>
    <property type="match status" value="1"/>
</dbReference>
<keyword evidence="8" id="KW-0833">Ubl conjugation pathway</keyword>
<evidence type="ECO:0000259" key="9">
    <source>
        <dbReference type="PROSITE" id="PS51698"/>
    </source>
</evidence>
<dbReference type="Pfam" id="PF04564">
    <property type="entry name" value="U-box"/>
    <property type="match status" value="1"/>
</dbReference>
<dbReference type="InterPro" id="IPR045132">
    <property type="entry name" value="UBE4"/>
</dbReference>
<keyword evidence="6" id="KW-0963">Cytoplasm</keyword>
<evidence type="ECO:0000256" key="3">
    <source>
        <dbReference type="ARBA" id="ARBA00004906"/>
    </source>
</evidence>
<organism evidence="10">
    <name type="scientific">Micromonas pusilla</name>
    <name type="common">Picoplanktonic green alga</name>
    <name type="synonym">Chromulina pusilla</name>
    <dbReference type="NCBI Taxonomy" id="38833"/>
    <lineage>
        <taxon>Eukaryota</taxon>
        <taxon>Viridiplantae</taxon>
        <taxon>Chlorophyta</taxon>
        <taxon>Mamiellophyceae</taxon>
        <taxon>Mamiellales</taxon>
        <taxon>Mamiellaceae</taxon>
        <taxon>Micromonas</taxon>
    </lineage>
</organism>
<evidence type="ECO:0000256" key="5">
    <source>
        <dbReference type="ARBA" id="ARBA00012483"/>
    </source>
</evidence>
<dbReference type="InterPro" id="IPR057987">
    <property type="entry name" value="TPR_RNF123/RKP"/>
</dbReference>
<dbReference type="SMART" id="SM00504">
    <property type="entry name" value="Ubox"/>
    <property type="match status" value="1"/>
</dbReference>
<dbReference type="PANTHER" id="PTHR13931:SF2">
    <property type="entry name" value="UBIQUITIN CONJUGATION FACTOR E4 B"/>
    <property type="match status" value="1"/>
</dbReference>
<dbReference type="GO" id="GO:0034450">
    <property type="term" value="F:ubiquitin-ubiquitin ligase activity"/>
    <property type="evidence" value="ECO:0007669"/>
    <property type="project" value="InterPro"/>
</dbReference>
<reference evidence="10" key="1">
    <citation type="submission" date="2021-01" db="EMBL/GenBank/DDBJ databases">
        <authorList>
            <person name="Corre E."/>
            <person name="Pelletier E."/>
            <person name="Niang G."/>
            <person name="Scheremetjew M."/>
            <person name="Finn R."/>
            <person name="Kale V."/>
            <person name="Holt S."/>
            <person name="Cochrane G."/>
            <person name="Meng A."/>
            <person name="Brown T."/>
            <person name="Cohen L."/>
        </authorList>
    </citation>
    <scope>NUCLEOTIDE SEQUENCE</scope>
    <source>
        <strain evidence="10">CCMP494</strain>
    </source>
</reference>
<proteinExistence type="inferred from homology"/>
<evidence type="ECO:0000256" key="2">
    <source>
        <dbReference type="ARBA" id="ARBA00004496"/>
    </source>
</evidence>
<dbReference type="UniPathway" id="UPA00143"/>